<dbReference type="PANTHER" id="PTHR30349:SF41">
    <property type="entry name" value="INTEGRASE_RECOMBINASE PROTEIN MJ0367-RELATED"/>
    <property type="match status" value="1"/>
</dbReference>
<evidence type="ECO:0000313" key="6">
    <source>
        <dbReference type="EMBL" id="MFC3442175.1"/>
    </source>
</evidence>
<proteinExistence type="inferred from homology"/>
<dbReference type="EMBL" id="JBHRVU010000004">
    <property type="protein sequence ID" value="MFC3442175.1"/>
    <property type="molecule type" value="Genomic_DNA"/>
</dbReference>
<protein>
    <submittedName>
        <fullName evidence="6">Tyrosine-type recombinase/integrase</fullName>
    </submittedName>
</protein>
<dbReference type="Pfam" id="PF00589">
    <property type="entry name" value="Phage_integrase"/>
    <property type="match status" value="1"/>
</dbReference>
<dbReference type="RefSeq" id="WP_380797806.1">
    <property type="nucleotide sequence ID" value="NZ_JBHRVU010000004.1"/>
</dbReference>
<comment type="similarity">
    <text evidence="1">Belongs to the 'phage' integrase family.</text>
</comment>
<evidence type="ECO:0000256" key="4">
    <source>
        <dbReference type="ARBA" id="ARBA00023172"/>
    </source>
</evidence>
<evidence type="ECO:0000313" key="7">
    <source>
        <dbReference type="Proteomes" id="UP001595681"/>
    </source>
</evidence>
<dbReference type="SUPFAM" id="SSF56349">
    <property type="entry name" value="DNA breaking-rejoining enzymes"/>
    <property type="match status" value="1"/>
</dbReference>
<keyword evidence="2" id="KW-0229">DNA integration</keyword>
<organism evidence="6 7">
    <name type="scientific">Sphingobium rhizovicinum</name>
    <dbReference type="NCBI Taxonomy" id="432308"/>
    <lineage>
        <taxon>Bacteria</taxon>
        <taxon>Pseudomonadati</taxon>
        <taxon>Pseudomonadota</taxon>
        <taxon>Alphaproteobacteria</taxon>
        <taxon>Sphingomonadales</taxon>
        <taxon>Sphingomonadaceae</taxon>
        <taxon>Sphingobium</taxon>
    </lineage>
</organism>
<evidence type="ECO:0000259" key="5">
    <source>
        <dbReference type="PROSITE" id="PS51898"/>
    </source>
</evidence>
<dbReference type="Proteomes" id="UP001595681">
    <property type="component" value="Unassembled WGS sequence"/>
</dbReference>
<dbReference type="Gene3D" id="1.10.443.10">
    <property type="entry name" value="Intergrase catalytic core"/>
    <property type="match status" value="1"/>
</dbReference>
<feature type="domain" description="Tyr recombinase" evidence="5">
    <location>
        <begin position="165"/>
        <end position="377"/>
    </location>
</feature>
<dbReference type="CDD" id="cd01184">
    <property type="entry name" value="INT_C_like_1"/>
    <property type="match status" value="1"/>
</dbReference>
<keyword evidence="4" id="KW-0233">DNA recombination</keyword>
<name>A0ABV7NIF3_9SPHN</name>
<comment type="caution">
    <text evidence="6">The sequence shown here is derived from an EMBL/GenBank/DDBJ whole genome shotgun (WGS) entry which is preliminary data.</text>
</comment>
<gene>
    <name evidence="6" type="ORF">ACFOKF_13440</name>
</gene>
<dbReference type="InterPro" id="IPR002104">
    <property type="entry name" value="Integrase_catalytic"/>
</dbReference>
<accession>A0ABV7NIF3</accession>
<reference evidence="7" key="1">
    <citation type="journal article" date="2019" name="Int. J. Syst. Evol. Microbiol.">
        <title>The Global Catalogue of Microorganisms (GCM) 10K type strain sequencing project: providing services to taxonomists for standard genome sequencing and annotation.</title>
        <authorList>
            <consortium name="The Broad Institute Genomics Platform"/>
            <consortium name="The Broad Institute Genome Sequencing Center for Infectious Disease"/>
            <person name="Wu L."/>
            <person name="Ma J."/>
        </authorList>
    </citation>
    <scope>NUCLEOTIDE SEQUENCE [LARGE SCALE GENOMIC DNA]</scope>
    <source>
        <strain evidence="7">CCM 7491</strain>
    </source>
</reference>
<dbReference type="InterPro" id="IPR013762">
    <property type="entry name" value="Integrase-like_cat_sf"/>
</dbReference>
<evidence type="ECO:0000256" key="1">
    <source>
        <dbReference type="ARBA" id="ARBA00008857"/>
    </source>
</evidence>
<dbReference type="PANTHER" id="PTHR30349">
    <property type="entry name" value="PHAGE INTEGRASE-RELATED"/>
    <property type="match status" value="1"/>
</dbReference>
<evidence type="ECO:0000256" key="3">
    <source>
        <dbReference type="ARBA" id="ARBA00023125"/>
    </source>
</evidence>
<dbReference type="InterPro" id="IPR011010">
    <property type="entry name" value="DNA_brk_join_enz"/>
</dbReference>
<keyword evidence="3" id="KW-0238">DNA-binding</keyword>
<dbReference type="PROSITE" id="PS51898">
    <property type="entry name" value="TYR_RECOMBINASE"/>
    <property type="match status" value="1"/>
</dbReference>
<dbReference type="InterPro" id="IPR050090">
    <property type="entry name" value="Tyrosine_recombinase_XerCD"/>
</dbReference>
<evidence type="ECO:0000256" key="2">
    <source>
        <dbReference type="ARBA" id="ARBA00022908"/>
    </source>
</evidence>
<sequence length="400" mass="44652">MSEGGSVLPTVEPRSERIVSPIVLDIAPLAPAALTLAEVSERYLNDPTSARTAKSETIYRTTYATIIGIVGADAPAASINRETCREILDVLRRLPPNAKKRWPEMSPREVADMATAQSIAPMSVANVNEYMNKLSTLFNWAVKEEMLTRNPARGLKIADGTTAREKRRPFSVQQLQRIFDAPIYRGCVDDERGFTMIGKERPKRSRFWIPLIGLFAGMRLNEICQLHTADVRKLDGIWCFIVTGQGEGKRLKTASSERIVPVHPALINMAFLKYVEDRRRSGDVRLFPELCVDAFGLHSGRFSRWFARFLVTCDAAADRTCFHSFRHSFRDAMREAKVDREVVLALGGWASSGFAGGAVADQYGQGFSYALLADAVAQISYPNLNLTHLYTNELMDLSRT</sequence>
<dbReference type="InterPro" id="IPR010998">
    <property type="entry name" value="Integrase_recombinase_N"/>
</dbReference>
<dbReference type="Gene3D" id="1.10.150.130">
    <property type="match status" value="1"/>
</dbReference>
<keyword evidence="7" id="KW-1185">Reference proteome</keyword>